<evidence type="ECO:0000259" key="8">
    <source>
        <dbReference type="PROSITE" id="PS51754"/>
    </source>
</evidence>
<keyword evidence="5 6" id="KW-0539">Nucleus</keyword>
<protein>
    <recommendedName>
        <fullName evidence="6">Transcription repressor</fullName>
    </recommendedName>
    <alternativeName>
        <fullName evidence="6">Ovate family protein</fullName>
    </alternativeName>
</protein>
<dbReference type="NCBIfam" id="TIGR01568">
    <property type="entry name" value="A_thal_3678"/>
    <property type="match status" value="1"/>
</dbReference>
<dbReference type="EMBL" id="OZ075119">
    <property type="protein sequence ID" value="CAL5097597.1"/>
    <property type="molecule type" value="Genomic_DNA"/>
</dbReference>
<feature type="compositionally biased region" description="Acidic residues" evidence="7">
    <location>
        <begin position="161"/>
        <end position="181"/>
    </location>
</feature>
<proteinExistence type="predicted"/>
<dbReference type="Pfam" id="PF04844">
    <property type="entry name" value="Ovate"/>
    <property type="match status" value="1"/>
</dbReference>
<evidence type="ECO:0000256" key="7">
    <source>
        <dbReference type="SAM" id="MobiDB-lite"/>
    </source>
</evidence>
<evidence type="ECO:0000256" key="3">
    <source>
        <dbReference type="ARBA" id="ARBA00023015"/>
    </source>
</evidence>
<dbReference type="Proteomes" id="UP001497457">
    <property type="component" value="Chromosome 9rd"/>
</dbReference>
<keyword evidence="4 6" id="KW-0804">Transcription</keyword>
<comment type="subcellular location">
    <subcellularLocation>
        <location evidence="1 6">Nucleus</location>
    </subcellularLocation>
</comment>
<dbReference type="AlphaFoldDB" id="A0ABC9GML1"/>
<name>A0ABC9GML1_9POAL</name>
<dbReference type="PANTHER" id="PTHR33057:SF91">
    <property type="entry name" value="TRANSCRIPTION REPRESSOR"/>
    <property type="match status" value="1"/>
</dbReference>
<comment type="function">
    <text evidence="6">Transcriptional repressor that regulates multiple aspects of plant growth and development.</text>
</comment>
<evidence type="ECO:0000313" key="10">
    <source>
        <dbReference type="Proteomes" id="UP001497457"/>
    </source>
</evidence>
<dbReference type="PROSITE" id="PS51754">
    <property type="entry name" value="OVATE"/>
    <property type="match status" value="1"/>
</dbReference>
<feature type="compositionally biased region" description="Basic residues" evidence="7">
    <location>
        <begin position="215"/>
        <end position="229"/>
    </location>
</feature>
<dbReference type="GO" id="GO:0005634">
    <property type="term" value="C:nucleus"/>
    <property type="evidence" value="ECO:0007669"/>
    <property type="project" value="UniProtKB-SubCell"/>
</dbReference>
<dbReference type="InterPro" id="IPR006458">
    <property type="entry name" value="Ovate_C"/>
</dbReference>
<gene>
    <name evidence="9" type="ORF">URODEC1_LOCUS117744</name>
</gene>
<keyword evidence="2 6" id="KW-0678">Repressor</keyword>
<organism evidence="9 10">
    <name type="scientific">Urochloa decumbens</name>
    <dbReference type="NCBI Taxonomy" id="240449"/>
    <lineage>
        <taxon>Eukaryota</taxon>
        <taxon>Viridiplantae</taxon>
        <taxon>Streptophyta</taxon>
        <taxon>Embryophyta</taxon>
        <taxon>Tracheophyta</taxon>
        <taxon>Spermatophyta</taxon>
        <taxon>Magnoliopsida</taxon>
        <taxon>Liliopsida</taxon>
        <taxon>Poales</taxon>
        <taxon>Poaceae</taxon>
        <taxon>PACMAD clade</taxon>
        <taxon>Panicoideae</taxon>
        <taxon>Panicodae</taxon>
        <taxon>Paniceae</taxon>
        <taxon>Melinidinae</taxon>
        <taxon>Urochloa</taxon>
    </lineage>
</organism>
<sequence length="338" mass="36212">MQSMDCGSRSGGGRRRLKDRLAQMLRPAANSLLRSPCSSSSSTSATALTATAGATTTTTATISTSSTSTTAANYTTVTGALQLIPRAEPFSAALDRLRHPPPPPPERTRGGSIRDGMSAASSRHGSRRRRCRSMNTVVDKVGGGIIMALSSNPYGFTSSGSEEDADDDTDADGCYGEDDTEAFLSSSRSQLPMSSDSSSGFYKSSRNPLPATDKNHRHHRQRRRRRRCRRPSASCVAEACGAGAVREPGFRPLVAATTTRAAAEQQVRRGLAVVKRSRDPYGDFRESMVEMIVGRQVFGAAELERLLASYLSLNAPRFHPVILQAFSDIWVVLHGGGG</sequence>
<evidence type="ECO:0000256" key="5">
    <source>
        <dbReference type="ARBA" id="ARBA00023242"/>
    </source>
</evidence>
<evidence type="ECO:0000256" key="1">
    <source>
        <dbReference type="ARBA" id="ARBA00004123"/>
    </source>
</evidence>
<accession>A0ABC9GML1</accession>
<evidence type="ECO:0000313" key="9">
    <source>
        <dbReference type="EMBL" id="CAL5097597.1"/>
    </source>
</evidence>
<evidence type="ECO:0000256" key="4">
    <source>
        <dbReference type="ARBA" id="ARBA00023163"/>
    </source>
</evidence>
<feature type="domain" description="OVATE" evidence="8">
    <location>
        <begin position="273"/>
        <end position="332"/>
    </location>
</feature>
<dbReference type="PANTHER" id="PTHR33057">
    <property type="entry name" value="TRANSCRIPTION REPRESSOR OFP7-RELATED"/>
    <property type="match status" value="1"/>
</dbReference>
<reference evidence="10" key="1">
    <citation type="submission" date="2024-06" db="EMBL/GenBank/DDBJ databases">
        <authorList>
            <person name="Ryan C."/>
        </authorList>
    </citation>
    <scope>NUCLEOTIDE SEQUENCE [LARGE SCALE GENOMIC DNA]</scope>
</reference>
<evidence type="ECO:0000256" key="6">
    <source>
        <dbReference type="RuleBase" id="RU367028"/>
    </source>
</evidence>
<dbReference type="InterPro" id="IPR038933">
    <property type="entry name" value="Ovate"/>
</dbReference>
<reference evidence="9 10" key="2">
    <citation type="submission" date="2024-10" db="EMBL/GenBank/DDBJ databases">
        <authorList>
            <person name="Ryan C."/>
        </authorList>
    </citation>
    <scope>NUCLEOTIDE SEQUENCE [LARGE SCALE GENOMIC DNA]</scope>
</reference>
<keyword evidence="10" id="KW-1185">Reference proteome</keyword>
<dbReference type="GO" id="GO:0045892">
    <property type="term" value="P:negative regulation of DNA-templated transcription"/>
    <property type="evidence" value="ECO:0007669"/>
    <property type="project" value="UniProtKB-UniRule"/>
</dbReference>
<evidence type="ECO:0000256" key="2">
    <source>
        <dbReference type="ARBA" id="ARBA00022491"/>
    </source>
</evidence>
<keyword evidence="3 6" id="KW-0805">Transcription regulation</keyword>
<feature type="region of interest" description="Disordered" evidence="7">
    <location>
        <begin position="150"/>
        <end position="229"/>
    </location>
</feature>
<feature type="region of interest" description="Disordered" evidence="7">
    <location>
        <begin position="94"/>
        <end position="132"/>
    </location>
</feature>
<feature type="compositionally biased region" description="Low complexity" evidence="7">
    <location>
        <begin position="185"/>
        <end position="205"/>
    </location>
</feature>